<dbReference type="AlphaFoldDB" id="A0A8J2BUL9"/>
<evidence type="ECO:0000313" key="1">
    <source>
        <dbReference type="EMBL" id="CAF0701947.1"/>
    </source>
</evidence>
<dbReference type="Proteomes" id="UP000663859">
    <property type="component" value="Unassembled WGS sequence"/>
</dbReference>
<organism evidence="1 2">
    <name type="scientific">Candidatus Methylacidithermus pantelleriae</name>
    <dbReference type="NCBI Taxonomy" id="2744239"/>
    <lineage>
        <taxon>Bacteria</taxon>
        <taxon>Pseudomonadati</taxon>
        <taxon>Verrucomicrobiota</taxon>
        <taxon>Methylacidiphilae</taxon>
        <taxon>Methylacidiphilales</taxon>
        <taxon>Methylacidiphilaceae</taxon>
        <taxon>Candidatus Methylacidithermus</taxon>
    </lineage>
</organism>
<comment type="caution">
    <text evidence="1">The sequence shown here is derived from an EMBL/GenBank/DDBJ whole genome shotgun (WGS) entry which is preliminary data.</text>
</comment>
<gene>
    <name evidence="1" type="ORF">MPNT_440011</name>
</gene>
<keyword evidence="2" id="KW-1185">Reference proteome</keyword>
<evidence type="ECO:0000313" key="2">
    <source>
        <dbReference type="Proteomes" id="UP000663859"/>
    </source>
</evidence>
<dbReference type="EMBL" id="CAJNOB010000039">
    <property type="protein sequence ID" value="CAF0701947.1"/>
    <property type="molecule type" value="Genomic_DNA"/>
</dbReference>
<name>A0A8J2BUL9_9BACT</name>
<sequence length="55" mass="5905">MGRCGNNGKACASLGFEKEASLWSKGALPVGRRHRALLLTLFLRGHGTGKKKNIP</sequence>
<reference evidence="1" key="1">
    <citation type="submission" date="2021-02" db="EMBL/GenBank/DDBJ databases">
        <authorList>
            <person name="Cremers G."/>
            <person name="Picone N."/>
        </authorList>
    </citation>
    <scope>NUCLEOTIDE SEQUENCE</scope>
    <source>
        <strain evidence="1">PQ17</strain>
    </source>
</reference>
<accession>A0A8J2BUL9</accession>
<protein>
    <submittedName>
        <fullName evidence="1">Uncharacterized protein</fullName>
    </submittedName>
</protein>
<proteinExistence type="predicted"/>